<sequence length="334" mass="36550">MNPRPPPMAPHAGAGAGAAPALHYLNSPFGDTTRTKVFVGGLAWQTQSEGLRRHFERYGEILEAVVISDRYTGRSKGYGFVSHRRCCYRNFVKYSIFAGVKGLNLQVTFRDEESAARACLEPAPCVWKLIFEFLVEAEYNDALKCTRMNAAGIHDFDLKIGTFRESRCAHKAGSPYSGGFPVPRGSYVGNSTYVQTFPYNYQQAIPYQPYGYPAFGPEYVYQQNVYTPYTGQQYLQFYGAPGMANPAVIPYGQFGQPQPSSPGFPTFPSYALPSHHQLMQLTGPTVNGVTTAPATPIQAPYPTGIAGPLQGQPQLFVPHSAQFIQGGGSERATG</sequence>
<evidence type="ECO:0000259" key="3">
    <source>
        <dbReference type="PROSITE" id="PS50102"/>
    </source>
</evidence>
<gene>
    <name evidence="4" type="ORF">CB5_LOCUS14517</name>
</gene>
<dbReference type="InterPro" id="IPR035979">
    <property type="entry name" value="RBD_domain_sf"/>
</dbReference>
<dbReference type="InterPro" id="IPR012677">
    <property type="entry name" value="Nucleotide-bd_a/b_plait_sf"/>
</dbReference>
<dbReference type="PANTHER" id="PTHR11176:SF57">
    <property type="entry name" value="PROTEIN BOULE"/>
    <property type="match status" value="1"/>
</dbReference>
<accession>A0A6V7PL82</accession>
<dbReference type="PROSITE" id="PS50102">
    <property type="entry name" value="RRM"/>
    <property type="match status" value="1"/>
</dbReference>
<reference evidence="4" key="1">
    <citation type="submission" date="2020-07" db="EMBL/GenBank/DDBJ databases">
        <authorList>
            <person name="Lin J."/>
        </authorList>
    </citation>
    <scope>NUCLEOTIDE SEQUENCE</scope>
</reference>
<feature type="domain" description="RRM" evidence="3">
    <location>
        <begin position="35"/>
        <end position="82"/>
    </location>
</feature>
<keyword evidence="1 2" id="KW-0694">RNA-binding</keyword>
<dbReference type="SUPFAM" id="SSF54928">
    <property type="entry name" value="RNA-binding domain, RBD"/>
    <property type="match status" value="1"/>
</dbReference>
<proteinExistence type="predicted"/>
<dbReference type="InterPro" id="IPR000504">
    <property type="entry name" value="RRM_dom"/>
</dbReference>
<dbReference type="Pfam" id="PF00076">
    <property type="entry name" value="RRM_1"/>
    <property type="match status" value="1"/>
</dbReference>
<dbReference type="Gene3D" id="3.30.70.330">
    <property type="match status" value="1"/>
</dbReference>
<organism evidence="4">
    <name type="scientific">Ananas comosus var. bracteatus</name>
    <name type="common">red pineapple</name>
    <dbReference type="NCBI Taxonomy" id="296719"/>
    <lineage>
        <taxon>Eukaryota</taxon>
        <taxon>Viridiplantae</taxon>
        <taxon>Streptophyta</taxon>
        <taxon>Embryophyta</taxon>
        <taxon>Tracheophyta</taxon>
        <taxon>Spermatophyta</taxon>
        <taxon>Magnoliopsida</taxon>
        <taxon>Liliopsida</taxon>
        <taxon>Poales</taxon>
        <taxon>Bromeliaceae</taxon>
        <taxon>Bromelioideae</taxon>
        <taxon>Ananas</taxon>
    </lineage>
</organism>
<dbReference type="PANTHER" id="PTHR11176">
    <property type="entry name" value="BOULE-RELATED"/>
    <property type="match status" value="1"/>
</dbReference>
<protein>
    <recommendedName>
        <fullName evidence="3">RRM domain-containing protein</fullName>
    </recommendedName>
</protein>
<dbReference type="EMBL" id="LR862149">
    <property type="protein sequence ID" value="CAD1831306.1"/>
    <property type="molecule type" value="Genomic_DNA"/>
</dbReference>
<dbReference type="AlphaFoldDB" id="A0A6V7PL82"/>
<name>A0A6V7PL82_ANACO</name>
<evidence type="ECO:0000313" key="4">
    <source>
        <dbReference type="EMBL" id="CAD1831306.1"/>
    </source>
</evidence>
<dbReference type="GO" id="GO:0003723">
    <property type="term" value="F:RNA binding"/>
    <property type="evidence" value="ECO:0007669"/>
    <property type="project" value="UniProtKB-UniRule"/>
</dbReference>
<evidence type="ECO:0000256" key="2">
    <source>
        <dbReference type="PROSITE-ProRule" id="PRU00176"/>
    </source>
</evidence>
<evidence type="ECO:0000256" key="1">
    <source>
        <dbReference type="ARBA" id="ARBA00022884"/>
    </source>
</evidence>
<dbReference type="SMART" id="SM00360">
    <property type="entry name" value="RRM"/>
    <property type="match status" value="1"/>
</dbReference>